<sequence length="67" mass="7588">MNDSDNLEIVSLNQADRLNRLSWIFLNYLRTEGPFPATISMAEGRIVFLKSEVLEFIRGSVAMRVAA</sequence>
<organism evidence="1 2">
    <name type="scientific">Mesorhizobium captivum</name>
    <dbReference type="NCBI Taxonomy" id="3072319"/>
    <lineage>
        <taxon>Bacteria</taxon>
        <taxon>Pseudomonadati</taxon>
        <taxon>Pseudomonadota</taxon>
        <taxon>Alphaproteobacteria</taxon>
        <taxon>Hyphomicrobiales</taxon>
        <taxon>Phyllobacteriaceae</taxon>
        <taxon>Mesorhizobium</taxon>
    </lineage>
</organism>
<reference evidence="1 2" key="1">
    <citation type="submission" date="2023-08" db="EMBL/GenBank/DDBJ databases">
        <title>Implementing the SeqCode for naming new Mesorhizobium species isolated from Vachellia karroo root nodules.</title>
        <authorList>
            <person name="Van Lill M."/>
        </authorList>
    </citation>
    <scope>NUCLEOTIDE SEQUENCE [LARGE SCALE GENOMIC DNA]</scope>
    <source>
        <strain evidence="1 2">VK22B</strain>
    </source>
</reference>
<comment type="caution">
    <text evidence="1">The sequence shown here is derived from an EMBL/GenBank/DDBJ whole genome shotgun (WGS) entry which is preliminary data.</text>
</comment>
<accession>A0ABU4ZBE5</accession>
<evidence type="ECO:0000313" key="2">
    <source>
        <dbReference type="Proteomes" id="UP001271249"/>
    </source>
</evidence>
<proteinExistence type="predicted"/>
<gene>
    <name evidence="1" type="ORF">RFN29_34365</name>
</gene>
<protein>
    <submittedName>
        <fullName evidence="1">Transcriptional regulator</fullName>
    </submittedName>
</protein>
<name>A0ABU4ZBE5_9HYPH</name>
<keyword evidence="2" id="KW-1185">Reference proteome</keyword>
<dbReference type="Proteomes" id="UP001271249">
    <property type="component" value="Unassembled WGS sequence"/>
</dbReference>
<evidence type="ECO:0000313" key="1">
    <source>
        <dbReference type="EMBL" id="MDX8496594.1"/>
    </source>
</evidence>
<dbReference type="EMBL" id="JAVIJC010000072">
    <property type="protein sequence ID" value="MDX8496594.1"/>
    <property type="molecule type" value="Genomic_DNA"/>
</dbReference>